<gene>
    <name evidence="2" type="ORF">EHO51_18770</name>
</gene>
<proteinExistence type="predicted"/>
<name>A0A3G8MDM8_9HYPH</name>
<evidence type="ECO:0000259" key="1">
    <source>
        <dbReference type="Pfam" id="PF10091"/>
    </source>
</evidence>
<accession>A0A3G8MDM8</accession>
<dbReference type="AlphaFoldDB" id="A0A3G8MDM8"/>
<dbReference type="Proteomes" id="UP000273982">
    <property type="component" value="Plasmid pGW6_1"/>
</dbReference>
<dbReference type="Pfam" id="PF10091">
    <property type="entry name" value="Glycoamylase"/>
    <property type="match status" value="1"/>
</dbReference>
<dbReference type="InterPro" id="IPR016883">
    <property type="entry name" value="UCP028431"/>
</dbReference>
<protein>
    <submittedName>
        <fullName evidence="2">Beta-glucosidase</fullName>
    </submittedName>
</protein>
<evidence type="ECO:0000313" key="2">
    <source>
        <dbReference type="EMBL" id="AZG78868.1"/>
    </source>
</evidence>
<dbReference type="Gene3D" id="1.50.10.140">
    <property type="match status" value="1"/>
</dbReference>
<organism evidence="2 3">
    <name type="scientific">Methylocystis rosea</name>
    <dbReference type="NCBI Taxonomy" id="173366"/>
    <lineage>
        <taxon>Bacteria</taxon>
        <taxon>Pseudomonadati</taxon>
        <taxon>Pseudomonadota</taxon>
        <taxon>Alphaproteobacteria</taxon>
        <taxon>Hyphomicrobiales</taxon>
        <taxon>Methylocystaceae</taxon>
        <taxon>Methylocystis</taxon>
    </lineage>
</organism>
<feature type="domain" description="Glycoamylase-like" evidence="1">
    <location>
        <begin position="214"/>
        <end position="451"/>
    </location>
</feature>
<sequence>MTIAQNDRIISQQRPVLSDAALLDLVQRQTFLYFWEGAHPASGLARDHISLLEEPQDDCVAIGGSGFGVMAIIAATERGWLTRDEALTRLALMLNLLERAPCYHGHFPHFMNDRTGACCAPRAGVSCYSCGGAGGATIPFSRKDDGGDIVETALLFQGLLCARQYFDRDTSAEKSLRDRITCLWLDVEWNWHVREGHSVLTWHWSPNNGFSLAHEIRGWNECLLTYVLAAASPRSPMDSSVYHDGWAQSRSFLNGHFYYDIELPLGPPYGGPLFFCHYSFCGLDPRGLEDVYANYWRQNTHHVRINIEHCIRNPGNHKGYGPSCWGLTASDDPGGYYVHAPGDDKCARACASGHVSVQCCKRHAPDEDNGVIAPTAALSSFPYAPEAALRAMRHFYDKLGDRLWGRFGFTDAFSEDADWFSHTYLAIDQGPIVAMIENHRTGLLWNLFMKDPDVQVGLRRLGFQSPHLK</sequence>
<dbReference type="RefSeq" id="WP_124740376.1">
    <property type="nucleotide sequence ID" value="NZ_CP034087.1"/>
</dbReference>
<reference evidence="2 3" key="1">
    <citation type="submission" date="2018-11" db="EMBL/GenBank/DDBJ databases">
        <title>Genome squencing of methanotrophic bacteria isolated from alkaline groundwater in Korea.</title>
        <authorList>
            <person name="Nguyen L.N."/>
        </authorList>
    </citation>
    <scope>NUCLEOTIDE SEQUENCE [LARGE SCALE GENOMIC DNA]</scope>
    <source>
        <strain evidence="2 3">GW6</strain>
        <plasmid evidence="3">pgw6_1</plasmid>
    </source>
</reference>
<dbReference type="PIRSF" id="PIRSF028431">
    <property type="entry name" value="UCP028431"/>
    <property type="match status" value="1"/>
</dbReference>
<dbReference type="InterPro" id="IPR019282">
    <property type="entry name" value="Glycoamylase-like_cons_dom"/>
</dbReference>
<dbReference type="KEGG" id="mros:EHO51_18770"/>
<evidence type="ECO:0000313" key="3">
    <source>
        <dbReference type="Proteomes" id="UP000273982"/>
    </source>
</evidence>
<keyword evidence="2" id="KW-0614">Plasmid</keyword>
<dbReference type="EMBL" id="CP034087">
    <property type="protein sequence ID" value="AZG78868.1"/>
    <property type="molecule type" value="Genomic_DNA"/>
</dbReference>
<geneLocation type="plasmid" evidence="3">
    <name>pgw6_1</name>
</geneLocation>